<sequence length="312" mass="33236">MPPGGHMQIRSARSLGLLAAVVLSATGLGVTSGCGNQQEADGSAQESDSDREAQPHRARQVAAAWDGSPAAAAWRAGYHPMGDVVQLPRGGLRSRADEQAYEDRSFVLRVKLPATRPEDGRVAWAGGKTLTRPLEGADESYKALADEHAGERPHLTVTKVKLGEMTVATSRGPAVVPAWMFTLDGYDSPLKRAAVIPSKLPQPPIGRARDVPGPPLHHLVRIAADGRSVTVVALHGVCDDGPAVDVLETRGSVVLSPSVKHRKHEGHCTKQGKLQQVTAKLDRPLGDRVLLDVITGRPIPYKPERGPSPSWS</sequence>
<gene>
    <name evidence="2" type="ORF">G5C65_29330</name>
</gene>
<feature type="compositionally biased region" description="Polar residues" evidence="1">
    <location>
        <begin position="34"/>
        <end position="46"/>
    </location>
</feature>
<comment type="caution">
    <text evidence="2">The sequence shown here is derived from an EMBL/GenBank/DDBJ whole genome shotgun (WGS) entry which is preliminary data.</text>
</comment>
<reference evidence="2 3" key="1">
    <citation type="submission" date="2020-02" db="EMBL/GenBank/DDBJ databases">
        <title>Whole-genome analyses of novel actinobacteria.</title>
        <authorList>
            <person name="Sahin N."/>
            <person name="Tatar D."/>
        </authorList>
    </citation>
    <scope>NUCLEOTIDE SEQUENCE [LARGE SCALE GENOMIC DNA]</scope>
    <source>
        <strain evidence="2 3">SB3404</strain>
    </source>
</reference>
<organism evidence="2 3">
    <name type="scientific">Streptomyces boncukensis</name>
    <dbReference type="NCBI Taxonomy" id="2711219"/>
    <lineage>
        <taxon>Bacteria</taxon>
        <taxon>Bacillati</taxon>
        <taxon>Actinomycetota</taxon>
        <taxon>Actinomycetes</taxon>
        <taxon>Kitasatosporales</taxon>
        <taxon>Streptomycetaceae</taxon>
        <taxon>Streptomyces</taxon>
    </lineage>
</organism>
<feature type="region of interest" description="Disordered" evidence="1">
    <location>
        <begin position="34"/>
        <end position="65"/>
    </location>
</feature>
<dbReference type="Proteomes" id="UP000477722">
    <property type="component" value="Unassembled WGS sequence"/>
</dbReference>
<protein>
    <submittedName>
        <fullName evidence="2">Uncharacterized protein</fullName>
    </submittedName>
</protein>
<dbReference type="AlphaFoldDB" id="A0A6G4X549"/>
<proteinExistence type="predicted"/>
<keyword evidence="3" id="KW-1185">Reference proteome</keyword>
<evidence type="ECO:0000313" key="3">
    <source>
        <dbReference type="Proteomes" id="UP000477722"/>
    </source>
</evidence>
<evidence type="ECO:0000313" key="2">
    <source>
        <dbReference type="EMBL" id="NGO72383.1"/>
    </source>
</evidence>
<evidence type="ECO:0000256" key="1">
    <source>
        <dbReference type="SAM" id="MobiDB-lite"/>
    </source>
</evidence>
<accession>A0A6G4X549</accession>
<dbReference type="EMBL" id="JAAKZZ010000450">
    <property type="protein sequence ID" value="NGO72383.1"/>
    <property type="molecule type" value="Genomic_DNA"/>
</dbReference>
<name>A0A6G4X549_9ACTN</name>